<keyword evidence="3" id="KW-1185">Reference proteome</keyword>
<organism evidence="2 3">
    <name type="scientific">Tatumella ptyseos ATCC 33301</name>
    <dbReference type="NCBI Taxonomy" id="1005995"/>
    <lineage>
        <taxon>Bacteria</taxon>
        <taxon>Pseudomonadati</taxon>
        <taxon>Pseudomonadota</taxon>
        <taxon>Gammaproteobacteria</taxon>
        <taxon>Enterobacterales</taxon>
        <taxon>Erwiniaceae</taxon>
        <taxon>Tatumella</taxon>
    </lineage>
</organism>
<accession>A0A085JEH3</accession>
<evidence type="ECO:0000256" key="1">
    <source>
        <dbReference type="SAM" id="SignalP"/>
    </source>
</evidence>
<dbReference type="Proteomes" id="UP000028602">
    <property type="component" value="Unassembled WGS sequence"/>
</dbReference>
<dbReference type="AlphaFoldDB" id="A0A085JEH3"/>
<evidence type="ECO:0000313" key="3">
    <source>
        <dbReference type="Proteomes" id="UP000028602"/>
    </source>
</evidence>
<feature type="signal peptide" evidence="1">
    <location>
        <begin position="1"/>
        <end position="24"/>
    </location>
</feature>
<dbReference type="RefSeq" id="WP_029990362.1">
    <property type="nucleotide sequence ID" value="NZ_ATMJ01000024.1"/>
</dbReference>
<dbReference type="PROSITE" id="PS51257">
    <property type="entry name" value="PROKAR_LIPOPROTEIN"/>
    <property type="match status" value="1"/>
</dbReference>
<evidence type="ECO:0008006" key="4">
    <source>
        <dbReference type="Google" id="ProtNLM"/>
    </source>
</evidence>
<comment type="caution">
    <text evidence="2">The sequence shown here is derived from an EMBL/GenBank/DDBJ whole genome shotgun (WGS) entry which is preliminary data.</text>
</comment>
<dbReference type="eggNOG" id="ENOG50321U8">
    <property type="taxonomic scope" value="Bacteria"/>
</dbReference>
<feature type="chain" id="PRO_5001793431" description="Lipoprotein" evidence="1">
    <location>
        <begin position="25"/>
        <end position="163"/>
    </location>
</feature>
<dbReference type="EMBL" id="JMPR01000035">
    <property type="protein sequence ID" value="KFD18869.1"/>
    <property type="molecule type" value="Genomic_DNA"/>
</dbReference>
<protein>
    <recommendedName>
        <fullName evidence="4">Lipoprotein</fullName>
    </recommendedName>
</protein>
<evidence type="ECO:0000313" key="2">
    <source>
        <dbReference type="EMBL" id="KFD18869.1"/>
    </source>
</evidence>
<name>A0A085JEH3_9GAMM</name>
<sequence>MNKKTGLVLIIGSLLSGCTLSEHPATTAVTAIQGVYSDNSSQYGYIKSFPHPAGEGVSADKLRQCVLSTRAAQRLSAVGNGFSGQTTYTVNRMGAPVPFVVNFTLQVSETSSQRNYVFSQITQAPEEGKSVTSDAWVTANPAQVVGTFNNVSADINRCLSHPS</sequence>
<keyword evidence="1" id="KW-0732">Signal</keyword>
<proteinExistence type="predicted"/>
<reference evidence="2 3" key="1">
    <citation type="submission" date="2014-05" db="EMBL/GenBank/DDBJ databases">
        <title>ATOL: Assembling a taxonomically balanced genome-scale reconstruction of the evolutionary history of the Enterobacteriaceae.</title>
        <authorList>
            <person name="Plunkett G.III."/>
            <person name="Neeno-Eckwall E.C."/>
            <person name="Glasner J.D."/>
            <person name="Perna N.T."/>
        </authorList>
    </citation>
    <scope>NUCLEOTIDE SEQUENCE [LARGE SCALE GENOMIC DNA]</scope>
    <source>
        <strain evidence="2 3">ATCC 33301</strain>
    </source>
</reference>
<gene>
    <name evidence="2" type="ORF">GTPT_2170</name>
</gene>